<organism evidence="1">
    <name type="scientific">Mucor ambiguus</name>
    <dbReference type="NCBI Taxonomy" id="91626"/>
    <lineage>
        <taxon>Eukaryota</taxon>
        <taxon>Fungi</taxon>
        <taxon>Fungi incertae sedis</taxon>
        <taxon>Mucoromycota</taxon>
        <taxon>Mucoromycotina</taxon>
        <taxon>Mucoromycetes</taxon>
        <taxon>Mucorales</taxon>
        <taxon>Mucorineae</taxon>
        <taxon>Mucoraceae</taxon>
        <taxon>Mucor</taxon>
    </lineage>
</organism>
<evidence type="ECO:0000313" key="2">
    <source>
        <dbReference type="Proteomes" id="UP000053815"/>
    </source>
</evidence>
<dbReference type="EMBL" id="DF836330">
    <property type="protein sequence ID" value="GAN03457.1"/>
    <property type="molecule type" value="Genomic_DNA"/>
</dbReference>
<keyword evidence="2" id="KW-1185">Reference proteome</keyword>
<gene>
    <name evidence="1" type="ORF">MAM1_0041d02910</name>
</gene>
<protein>
    <submittedName>
        <fullName evidence="1">Uncharacterized protein</fullName>
    </submittedName>
</protein>
<dbReference type="AlphaFoldDB" id="A0A0C9MJW7"/>
<reference evidence="1" key="1">
    <citation type="submission" date="2014-09" db="EMBL/GenBank/DDBJ databases">
        <title>Draft genome sequence of an oleaginous Mucoromycotina fungus Mucor ambiguus NBRC6742.</title>
        <authorList>
            <person name="Takeda I."/>
            <person name="Yamane N."/>
            <person name="Morita T."/>
            <person name="Tamano K."/>
            <person name="Machida M."/>
            <person name="Baker S."/>
            <person name="Koike H."/>
        </authorList>
    </citation>
    <scope>NUCLEOTIDE SEQUENCE</scope>
    <source>
        <strain evidence="1">NBRC 6742</strain>
    </source>
</reference>
<name>A0A0C9MJW7_9FUNG</name>
<dbReference type="Proteomes" id="UP000053815">
    <property type="component" value="Unassembled WGS sequence"/>
</dbReference>
<evidence type="ECO:0000313" key="1">
    <source>
        <dbReference type="EMBL" id="GAN03457.1"/>
    </source>
</evidence>
<sequence length="85" mass="9312">MADDNGAAKAVEAKVINGHAKQEAIDQMMLPYPNCKIQRNLDKFEACFLTLKAVQYFQNSTKQLLSSSGSLMAPSLNFLGTKKTS</sequence>
<proteinExistence type="predicted"/>
<accession>A0A0C9MJW7</accession>